<evidence type="ECO:0008006" key="4">
    <source>
        <dbReference type="Google" id="ProtNLM"/>
    </source>
</evidence>
<organism evidence="2 3">
    <name type="scientific">Oidiodendron maius (strain Zn)</name>
    <dbReference type="NCBI Taxonomy" id="913774"/>
    <lineage>
        <taxon>Eukaryota</taxon>
        <taxon>Fungi</taxon>
        <taxon>Dikarya</taxon>
        <taxon>Ascomycota</taxon>
        <taxon>Pezizomycotina</taxon>
        <taxon>Leotiomycetes</taxon>
        <taxon>Leotiomycetes incertae sedis</taxon>
        <taxon>Myxotrichaceae</taxon>
        <taxon>Oidiodendron</taxon>
    </lineage>
</organism>
<gene>
    <name evidence="2" type="ORF">OIDMADRAFT_25979</name>
</gene>
<reference evidence="2 3" key="1">
    <citation type="submission" date="2014-04" db="EMBL/GenBank/DDBJ databases">
        <authorList>
            <consortium name="DOE Joint Genome Institute"/>
            <person name="Kuo A."/>
            <person name="Martino E."/>
            <person name="Perotto S."/>
            <person name="Kohler A."/>
            <person name="Nagy L.G."/>
            <person name="Floudas D."/>
            <person name="Copeland A."/>
            <person name="Barry K.W."/>
            <person name="Cichocki N."/>
            <person name="Veneault-Fourrey C."/>
            <person name="LaButti K."/>
            <person name="Lindquist E.A."/>
            <person name="Lipzen A."/>
            <person name="Lundell T."/>
            <person name="Morin E."/>
            <person name="Murat C."/>
            <person name="Sun H."/>
            <person name="Tunlid A."/>
            <person name="Henrissat B."/>
            <person name="Grigoriev I.V."/>
            <person name="Hibbett D.S."/>
            <person name="Martin F."/>
            <person name="Nordberg H.P."/>
            <person name="Cantor M.N."/>
            <person name="Hua S.X."/>
        </authorList>
    </citation>
    <scope>NUCLEOTIDE SEQUENCE [LARGE SCALE GENOMIC DNA]</scope>
    <source>
        <strain evidence="2 3">Zn</strain>
    </source>
</reference>
<proteinExistence type="predicted"/>
<reference evidence="3" key="2">
    <citation type="submission" date="2015-01" db="EMBL/GenBank/DDBJ databases">
        <title>Evolutionary Origins and Diversification of the Mycorrhizal Mutualists.</title>
        <authorList>
            <consortium name="DOE Joint Genome Institute"/>
            <consortium name="Mycorrhizal Genomics Consortium"/>
            <person name="Kohler A."/>
            <person name="Kuo A."/>
            <person name="Nagy L.G."/>
            <person name="Floudas D."/>
            <person name="Copeland A."/>
            <person name="Barry K.W."/>
            <person name="Cichocki N."/>
            <person name="Veneault-Fourrey C."/>
            <person name="LaButti K."/>
            <person name="Lindquist E.A."/>
            <person name="Lipzen A."/>
            <person name="Lundell T."/>
            <person name="Morin E."/>
            <person name="Murat C."/>
            <person name="Riley R."/>
            <person name="Ohm R."/>
            <person name="Sun H."/>
            <person name="Tunlid A."/>
            <person name="Henrissat B."/>
            <person name="Grigoriev I.V."/>
            <person name="Hibbett D.S."/>
            <person name="Martin F."/>
        </authorList>
    </citation>
    <scope>NUCLEOTIDE SEQUENCE [LARGE SCALE GENOMIC DNA]</scope>
    <source>
        <strain evidence="3">Zn</strain>
    </source>
</reference>
<keyword evidence="3" id="KW-1185">Reference proteome</keyword>
<dbReference type="Proteomes" id="UP000054321">
    <property type="component" value="Unassembled WGS sequence"/>
</dbReference>
<feature type="region of interest" description="Disordered" evidence="1">
    <location>
        <begin position="1"/>
        <end position="20"/>
    </location>
</feature>
<dbReference type="PANTHER" id="PTHR40618">
    <property type="entry name" value="B-ZIP TRANSCRIPTION FACTOR (EUROFUNG)-RELATED"/>
    <property type="match status" value="1"/>
</dbReference>
<evidence type="ECO:0000313" key="3">
    <source>
        <dbReference type="Proteomes" id="UP000054321"/>
    </source>
</evidence>
<name>A0A0C3HT32_OIDMZ</name>
<sequence length="428" mass="48492">MRPGRPKMPDSGEGVQSRRTRVRLAQRAYRGRERMKMRSKEAMIEKIQTELMMLRHLAVENQLLERAPKFALEFHKFVDSIVSTQLLYTSNSARLEQGNAISRHDLTPSTSPQCQRTDIPQGFNVALSSTTARPAVTPTSASKPIQAISSITDGTSIPRLLAHPPWTFSIQETSFSRRLRRSFVERGYHLLSKYDTNRDELLRSLKFRLDRFGIEGLRLGAKEFLSRSQSEQLECDKQPTTQGKLEALSVTENTTHALRLLPTSSVLENFTVTQIHVSGYEGIWLSADVVTLYLQRLGIPVQENYNSTFIQWIVPNYVVADILRNTNDTKRSRWGLTDSWFLAGRQNAMSAARIENEIPPSHSLMETGLLENSYDIATPMVVIDMSLDIIVDSVTRRSVCAGSCLVIKKDDLDCIIRDAVIAWYQSEQ</sequence>
<dbReference type="AlphaFoldDB" id="A0A0C3HT32"/>
<dbReference type="InParanoid" id="A0A0C3HT32"/>
<dbReference type="PANTHER" id="PTHR40618:SF1">
    <property type="entry name" value="B-ZIP TRANSCRIPTION FACTOR (EUROFUNG)"/>
    <property type="match status" value="1"/>
</dbReference>
<dbReference type="HOGENOM" id="CLU_641068_0_0_1"/>
<evidence type="ECO:0000256" key="1">
    <source>
        <dbReference type="SAM" id="MobiDB-lite"/>
    </source>
</evidence>
<protein>
    <recommendedName>
        <fullName evidence="4">BZIP domain-containing protein</fullName>
    </recommendedName>
</protein>
<dbReference type="EMBL" id="KN832872">
    <property type="protein sequence ID" value="KIN05422.1"/>
    <property type="molecule type" value="Genomic_DNA"/>
</dbReference>
<accession>A0A0C3HT32</accession>
<dbReference type="OrthoDB" id="4161242at2759"/>
<evidence type="ECO:0000313" key="2">
    <source>
        <dbReference type="EMBL" id="KIN05422.1"/>
    </source>
</evidence>